<accession>A0A941IH70</accession>
<evidence type="ECO:0000313" key="2">
    <source>
        <dbReference type="Proteomes" id="UP000676325"/>
    </source>
</evidence>
<organism evidence="1 2">
    <name type="scientific">Actinospica acidithermotolerans</name>
    <dbReference type="NCBI Taxonomy" id="2828514"/>
    <lineage>
        <taxon>Bacteria</taxon>
        <taxon>Bacillati</taxon>
        <taxon>Actinomycetota</taxon>
        <taxon>Actinomycetes</taxon>
        <taxon>Catenulisporales</taxon>
        <taxon>Actinospicaceae</taxon>
        <taxon>Actinospica</taxon>
    </lineage>
</organism>
<dbReference type="AlphaFoldDB" id="A0A941IH70"/>
<dbReference type="Proteomes" id="UP000676325">
    <property type="component" value="Unassembled WGS sequence"/>
</dbReference>
<proteinExistence type="predicted"/>
<name>A0A941IH70_9ACTN</name>
<gene>
    <name evidence="1" type="ORF">KDK95_17990</name>
</gene>
<reference evidence="1" key="1">
    <citation type="submission" date="2021-04" db="EMBL/GenBank/DDBJ databases">
        <title>Genome based classification of Actinospica acidithermotolerans sp. nov., an actinobacterium isolated from an Indonesian hot spring.</title>
        <authorList>
            <person name="Kusuma A.B."/>
            <person name="Putra K.E."/>
            <person name="Nafisah S."/>
            <person name="Loh J."/>
            <person name="Nouioui I."/>
            <person name="Goodfellow M."/>
        </authorList>
    </citation>
    <scope>NUCLEOTIDE SEQUENCE</scope>
    <source>
        <strain evidence="1">MGRD01-02</strain>
    </source>
</reference>
<dbReference type="InterPro" id="IPR027443">
    <property type="entry name" value="IPNS-like_sf"/>
</dbReference>
<dbReference type="EMBL" id="JAGSOH010000051">
    <property type="protein sequence ID" value="MBR7828210.1"/>
    <property type="molecule type" value="Genomic_DNA"/>
</dbReference>
<dbReference type="Gene3D" id="2.60.120.330">
    <property type="entry name" value="B-lactam Antibiotic, Isopenicillin N Synthase, Chain"/>
    <property type="match status" value="1"/>
</dbReference>
<dbReference type="RefSeq" id="WP_212519347.1">
    <property type="nucleotide sequence ID" value="NZ_JAGSOH010000051.1"/>
</dbReference>
<evidence type="ECO:0000313" key="1">
    <source>
        <dbReference type="EMBL" id="MBR7828210.1"/>
    </source>
</evidence>
<protein>
    <submittedName>
        <fullName evidence="1">Uncharacterized protein</fullName>
    </submittedName>
</protein>
<keyword evidence="2" id="KW-1185">Reference proteome</keyword>
<comment type="caution">
    <text evidence="1">The sequence shown here is derived from an EMBL/GenBank/DDBJ whole genome shotgun (WGS) entry which is preliminary data.</text>
</comment>
<sequence>MSGLSDVLKNEYTGKLLDLTGVRKPPFVPDLNTKHYRAPLVEAGGGYVQLKKYAGPEIPASEWESLEYTTYKSDPFTFFAPITSPTGKIEMIGAAEVGKEELECVPTPNAEKCPTIMAWLDSIGANYGRVQLLRMKPNTIREARWGLHQDNNNMKNPDSNGWIVRVWHEFTNDATSRLLVRSERFNKKTEYQIPLPAGQQAVVDSERLWHGGAHSGTHTRYALIASFESSPALNDWIQAQVPQFGIAQWPGSDERAQ</sequence>